<evidence type="ECO:0000256" key="1">
    <source>
        <dbReference type="ARBA" id="ARBA00004167"/>
    </source>
</evidence>
<evidence type="ECO:0000256" key="3">
    <source>
        <dbReference type="ARBA" id="ARBA00022729"/>
    </source>
</evidence>
<comment type="caution">
    <text evidence="7">The sequence shown here is derived from an EMBL/GenBank/DDBJ whole genome shotgun (WGS) entry which is preliminary data.</text>
</comment>
<evidence type="ECO:0000256" key="4">
    <source>
        <dbReference type="ARBA" id="ARBA00022989"/>
    </source>
</evidence>
<evidence type="ECO:0000259" key="6">
    <source>
        <dbReference type="Pfam" id="PF12819"/>
    </source>
</evidence>
<organism evidence="7 8">
    <name type="scientific">Stylosanthes scabra</name>
    <dbReference type="NCBI Taxonomy" id="79078"/>
    <lineage>
        <taxon>Eukaryota</taxon>
        <taxon>Viridiplantae</taxon>
        <taxon>Streptophyta</taxon>
        <taxon>Embryophyta</taxon>
        <taxon>Tracheophyta</taxon>
        <taxon>Spermatophyta</taxon>
        <taxon>Magnoliopsida</taxon>
        <taxon>eudicotyledons</taxon>
        <taxon>Gunneridae</taxon>
        <taxon>Pentapetalae</taxon>
        <taxon>rosids</taxon>
        <taxon>fabids</taxon>
        <taxon>Fabales</taxon>
        <taxon>Fabaceae</taxon>
        <taxon>Papilionoideae</taxon>
        <taxon>50 kb inversion clade</taxon>
        <taxon>dalbergioids sensu lato</taxon>
        <taxon>Dalbergieae</taxon>
        <taxon>Pterocarpus clade</taxon>
        <taxon>Stylosanthes</taxon>
    </lineage>
</organism>
<keyword evidence="8" id="KW-1185">Reference proteome</keyword>
<accession>A0ABU6R6C0</accession>
<protein>
    <recommendedName>
        <fullName evidence="6">Malectin-like domain-containing protein</fullName>
    </recommendedName>
</protein>
<dbReference type="InterPro" id="IPR024788">
    <property type="entry name" value="Malectin-like_Carb-bd_dom"/>
</dbReference>
<sequence>MQFLYSAGFESIACCADSNYKDPLTNLDYNTDYVWFSNKTSCRSITSVLQHSTNERLIVFEIEKGNRCYNLATTKDQVYLIRGTFPSEDSASKASFDVSIGVTQLGAVRSSPQDLRIEGVFQSHKEQH</sequence>
<proteinExistence type="predicted"/>
<evidence type="ECO:0000313" key="7">
    <source>
        <dbReference type="EMBL" id="MED6119703.1"/>
    </source>
</evidence>
<keyword evidence="2" id="KW-0812">Transmembrane</keyword>
<dbReference type="EMBL" id="JASCZI010030245">
    <property type="protein sequence ID" value="MED6119703.1"/>
    <property type="molecule type" value="Genomic_DNA"/>
</dbReference>
<keyword evidence="5" id="KW-0472">Membrane</keyword>
<dbReference type="Proteomes" id="UP001341840">
    <property type="component" value="Unassembled WGS sequence"/>
</dbReference>
<comment type="subcellular location">
    <subcellularLocation>
        <location evidence="1">Membrane</location>
        <topology evidence="1">Single-pass membrane protein</topology>
    </subcellularLocation>
</comment>
<evidence type="ECO:0000313" key="8">
    <source>
        <dbReference type="Proteomes" id="UP001341840"/>
    </source>
</evidence>
<gene>
    <name evidence="7" type="ORF">PIB30_014076</name>
</gene>
<feature type="domain" description="Malectin-like" evidence="6">
    <location>
        <begin position="16"/>
        <end position="111"/>
    </location>
</feature>
<keyword evidence="4" id="KW-1133">Transmembrane helix</keyword>
<reference evidence="7 8" key="1">
    <citation type="journal article" date="2023" name="Plants (Basel)">
        <title>Bridging the Gap: Combining Genomics and Transcriptomics Approaches to Understand Stylosanthes scabra, an Orphan Legume from the Brazilian Caatinga.</title>
        <authorList>
            <person name="Ferreira-Neto J.R.C."/>
            <person name="da Silva M.D."/>
            <person name="Binneck E."/>
            <person name="de Melo N.F."/>
            <person name="da Silva R.H."/>
            <person name="de Melo A.L.T.M."/>
            <person name="Pandolfi V."/>
            <person name="Bustamante F.O."/>
            <person name="Brasileiro-Vidal A.C."/>
            <person name="Benko-Iseppon A.M."/>
        </authorList>
    </citation>
    <scope>NUCLEOTIDE SEQUENCE [LARGE SCALE GENOMIC DNA]</scope>
    <source>
        <tissue evidence="7">Leaves</tissue>
    </source>
</reference>
<dbReference type="Pfam" id="PF12819">
    <property type="entry name" value="Malectin_like"/>
    <property type="match status" value="1"/>
</dbReference>
<evidence type="ECO:0000256" key="5">
    <source>
        <dbReference type="ARBA" id="ARBA00023136"/>
    </source>
</evidence>
<keyword evidence="3" id="KW-0732">Signal</keyword>
<evidence type="ECO:0000256" key="2">
    <source>
        <dbReference type="ARBA" id="ARBA00022692"/>
    </source>
</evidence>
<name>A0ABU6R6C0_9FABA</name>